<feature type="compositionally biased region" description="Polar residues" evidence="1">
    <location>
        <begin position="32"/>
        <end position="44"/>
    </location>
</feature>
<organism evidence="4 5">
    <name type="scientific">Sclerotinia borealis (strain F-4128)</name>
    <dbReference type="NCBI Taxonomy" id="1432307"/>
    <lineage>
        <taxon>Eukaryota</taxon>
        <taxon>Fungi</taxon>
        <taxon>Dikarya</taxon>
        <taxon>Ascomycota</taxon>
        <taxon>Pezizomycotina</taxon>
        <taxon>Leotiomycetes</taxon>
        <taxon>Helotiales</taxon>
        <taxon>Sclerotiniaceae</taxon>
        <taxon>Sclerotinia</taxon>
    </lineage>
</organism>
<feature type="compositionally biased region" description="Low complexity" evidence="1">
    <location>
        <begin position="17"/>
        <end position="31"/>
    </location>
</feature>
<reference evidence="4 5" key="1">
    <citation type="journal article" date="2014" name="Genome Announc.">
        <title>Draft genome sequence of Sclerotinia borealis, a psychrophilic plant pathogenic fungus.</title>
        <authorList>
            <person name="Mardanov A.V."/>
            <person name="Beletsky A.V."/>
            <person name="Kadnikov V.V."/>
            <person name="Ignatov A.N."/>
            <person name="Ravin N.V."/>
        </authorList>
    </citation>
    <scope>NUCLEOTIDE SEQUENCE [LARGE SCALE GENOMIC DNA]</scope>
    <source>
        <strain evidence="5">F-4157</strain>
    </source>
</reference>
<dbReference type="InterPro" id="IPR013320">
    <property type="entry name" value="ConA-like_dom_sf"/>
</dbReference>
<feature type="transmembrane region" description="Helical" evidence="2">
    <location>
        <begin position="103"/>
        <end position="124"/>
    </location>
</feature>
<dbReference type="PANTHER" id="PTHR10963">
    <property type="entry name" value="GLYCOSYL HYDROLASE-RELATED"/>
    <property type="match status" value="1"/>
</dbReference>
<dbReference type="Pfam" id="PF00722">
    <property type="entry name" value="Glyco_hydro_16"/>
    <property type="match status" value="1"/>
</dbReference>
<dbReference type="AlphaFoldDB" id="W9CN11"/>
<keyword evidence="5" id="KW-1185">Reference proteome</keyword>
<keyword evidence="2" id="KW-1133">Transmembrane helix</keyword>
<protein>
    <submittedName>
        <fullName evidence="4">Glycoside hydrolase family 16 protein</fullName>
    </submittedName>
</protein>
<dbReference type="PANTHER" id="PTHR10963:SF62">
    <property type="entry name" value="GLUCAN 1,3-BETA-GLUCOSIDASE"/>
    <property type="match status" value="1"/>
</dbReference>
<evidence type="ECO:0000256" key="1">
    <source>
        <dbReference type="SAM" id="MobiDB-lite"/>
    </source>
</evidence>
<evidence type="ECO:0000313" key="4">
    <source>
        <dbReference type="EMBL" id="ESZ96039.1"/>
    </source>
</evidence>
<evidence type="ECO:0000256" key="2">
    <source>
        <dbReference type="SAM" id="Phobius"/>
    </source>
</evidence>
<keyword evidence="4" id="KW-0378">Hydrolase</keyword>
<dbReference type="Proteomes" id="UP000019487">
    <property type="component" value="Unassembled WGS sequence"/>
</dbReference>
<sequence length="476" mass="52910">MMDQQLTSRGHPFAKYTTTTPSIRPSTSESRGSPSAEGSVQTSPIRDRPDPFSTPSPSRPESSLGTSSSVGRSYGTPYFHSRRVKKGEVDQPWKAKKDPKERWVTVIPIVGILIGLGIAAFFVYDGVRSVTHHKYCPVMSDDFSGDTLNTDFWTQEAEVGGFGNGEFEQTTLDDENVFIQDGKLIIKPTLQDAKLIEANAVINLTSAGTCSSDIVKNCVSVTNITAGTIIQPVKSGRINTKKGATIKYGRVEVTAKLPAGDWLWPAIWMLPVDNAYGGWPASGEIDLVEARGNNYTYAQGGNNIVTSTLHWGPDSANDGYWRTNVKRTALHTTFSAGFHTYGLEWSQKYLYTYIDSKLLQVLYNTFNQPLWQRGQFPNSDINGTRITNVWSQTGRDNTPFDQEFYLVLNVAVGGTNGWFADGKSGKPWIDASVRAKNDFWEARDQWYPTWTANNNQGQMEVSKVEMWQQCDGNEDL</sequence>
<feature type="region of interest" description="Disordered" evidence="1">
    <location>
        <begin position="1"/>
        <end position="77"/>
    </location>
</feature>
<dbReference type="FunFam" id="2.60.120.200:FF:000178">
    <property type="entry name" value="Glycoside hydrolase family 16 protein"/>
    <property type="match status" value="1"/>
</dbReference>
<name>W9CN11_SCLBF</name>
<dbReference type="HOGENOM" id="CLU_019533_1_2_1"/>
<dbReference type="PROSITE" id="PS51762">
    <property type="entry name" value="GH16_2"/>
    <property type="match status" value="1"/>
</dbReference>
<dbReference type="SUPFAM" id="SSF49899">
    <property type="entry name" value="Concanavalin A-like lectins/glucanases"/>
    <property type="match status" value="1"/>
</dbReference>
<evidence type="ECO:0000313" key="5">
    <source>
        <dbReference type="Proteomes" id="UP000019487"/>
    </source>
</evidence>
<feature type="domain" description="GH16" evidence="3">
    <location>
        <begin position="91"/>
        <end position="472"/>
    </location>
</feature>
<gene>
    <name evidence="4" type="ORF">SBOR_3580</name>
</gene>
<accession>W9CN11</accession>
<keyword evidence="2" id="KW-0812">Transmembrane</keyword>
<dbReference type="STRING" id="1432307.W9CN11"/>
<dbReference type="GO" id="GO:0004553">
    <property type="term" value="F:hydrolase activity, hydrolyzing O-glycosyl compounds"/>
    <property type="evidence" value="ECO:0007669"/>
    <property type="project" value="InterPro"/>
</dbReference>
<evidence type="ECO:0000259" key="3">
    <source>
        <dbReference type="PROSITE" id="PS51762"/>
    </source>
</evidence>
<dbReference type="Gene3D" id="2.60.120.200">
    <property type="match status" value="1"/>
</dbReference>
<dbReference type="GO" id="GO:0005975">
    <property type="term" value="P:carbohydrate metabolic process"/>
    <property type="evidence" value="ECO:0007669"/>
    <property type="project" value="InterPro"/>
</dbReference>
<dbReference type="OrthoDB" id="4781at2759"/>
<keyword evidence="2" id="KW-0472">Membrane</keyword>
<dbReference type="InterPro" id="IPR000757">
    <property type="entry name" value="Beta-glucanase-like"/>
</dbReference>
<proteinExistence type="predicted"/>
<dbReference type="InterPro" id="IPR050546">
    <property type="entry name" value="Glycosyl_Hydrlase_16"/>
</dbReference>
<feature type="compositionally biased region" description="Low complexity" evidence="1">
    <location>
        <begin position="62"/>
        <end position="73"/>
    </location>
</feature>
<dbReference type="EMBL" id="AYSA01000156">
    <property type="protein sequence ID" value="ESZ96039.1"/>
    <property type="molecule type" value="Genomic_DNA"/>
</dbReference>
<comment type="caution">
    <text evidence="4">The sequence shown here is derived from an EMBL/GenBank/DDBJ whole genome shotgun (WGS) entry which is preliminary data.</text>
</comment>